<comment type="caution">
    <text evidence="1">Lacks conserved residue(s) required for the propagation of feature annotation.</text>
</comment>
<evidence type="ECO:0000256" key="1">
    <source>
        <dbReference type="PROSITE-ProRule" id="PRU00169"/>
    </source>
</evidence>
<gene>
    <name evidence="3" type="ORF">U1T56_17550</name>
</gene>
<reference evidence="3 4" key="1">
    <citation type="submission" date="2024-01" db="EMBL/GenBank/DDBJ databases">
        <title>Multi-omics insights into the function and evolution of sodium benzoate biodegradation pathways in Benzoatithermus flavus gen. nov., sp. nov. from hot spring.</title>
        <authorList>
            <person name="Hu C.-J."/>
            <person name="Li W.-J."/>
        </authorList>
    </citation>
    <scope>NUCLEOTIDE SEQUENCE [LARGE SCALE GENOMIC DNA]</scope>
    <source>
        <strain evidence="3 4">SYSU G07066</strain>
    </source>
</reference>
<feature type="domain" description="Response regulatory" evidence="2">
    <location>
        <begin position="14"/>
        <end position="127"/>
    </location>
</feature>
<dbReference type="Proteomes" id="UP001375743">
    <property type="component" value="Unassembled WGS sequence"/>
</dbReference>
<evidence type="ECO:0000313" key="3">
    <source>
        <dbReference type="EMBL" id="MEK0084962.1"/>
    </source>
</evidence>
<dbReference type="InterPro" id="IPR011006">
    <property type="entry name" value="CheY-like_superfamily"/>
</dbReference>
<dbReference type="SMART" id="SM00448">
    <property type="entry name" value="REC"/>
    <property type="match status" value="1"/>
</dbReference>
<proteinExistence type="predicted"/>
<organism evidence="3 4">
    <name type="scientific">Benzoatithermus flavus</name>
    <dbReference type="NCBI Taxonomy" id="3108223"/>
    <lineage>
        <taxon>Bacteria</taxon>
        <taxon>Pseudomonadati</taxon>
        <taxon>Pseudomonadota</taxon>
        <taxon>Alphaproteobacteria</taxon>
        <taxon>Geminicoccales</taxon>
        <taxon>Geminicoccaceae</taxon>
        <taxon>Benzoatithermus</taxon>
    </lineage>
</organism>
<name>A0ABU8XYF4_9PROT</name>
<protein>
    <recommendedName>
        <fullName evidence="2">Response regulatory domain-containing protein</fullName>
    </recommendedName>
</protein>
<evidence type="ECO:0000313" key="4">
    <source>
        <dbReference type="Proteomes" id="UP001375743"/>
    </source>
</evidence>
<evidence type="ECO:0000259" key="2">
    <source>
        <dbReference type="PROSITE" id="PS50110"/>
    </source>
</evidence>
<dbReference type="Gene3D" id="3.40.50.2300">
    <property type="match status" value="1"/>
</dbReference>
<dbReference type="InterPro" id="IPR001789">
    <property type="entry name" value="Sig_transdc_resp-reg_receiver"/>
</dbReference>
<accession>A0ABU8XYF4</accession>
<dbReference type="RefSeq" id="WP_418160810.1">
    <property type="nucleotide sequence ID" value="NZ_JBBLZC010000020.1"/>
</dbReference>
<comment type="caution">
    <text evidence="3">The sequence shown here is derived from an EMBL/GenBank/DDBJ whole genome shotgun (WGS) entry which is preliminary data.</text>
</comment>
<sequence>MSSSIPSDRRTRWKVLIVEDELIVAYDLAGKLRTAGFGVLGPVATVEDALAYLRSTARRPDIVLLGVALGDGWSTPVAETLCSRGIPYVVTTGYDREELLEPVLQDAPYLPKPVSAAKLSFVISGIAGRARCDPAVLARPAGHSTV</sequence>
<dbReference type="SUPFAM" id="SSF52172">
    <property type="entry name" value="CheY-like"/>
    <property type="match status" value="1"/>
</dbReference>
<dbReference type="PROSITE" id="PS50110">
    <property type="entry name" value="RESPONSE_REGULATORY"/>
    <property type="match status" value="1"/>
</dbReference>
<dbReference type="EMBL" id="JBBLZC010000020">
    <property type="protein sequence ID" value="MEK0084962.1"/>
    <property type="molecule type" value="Genomic_DNA"/>
</dbReference>
<keyword evidence="4" id="KW-1185">Reference proteome</keyword>